<name>A0A8S9HKJ8_BRACR</name>
<comment type="caution">
    <text evidence="2">The sequence shown here is derived from an EMBL/GenBank/DDBJ whole genome shotgun (WGS) entry which is preliminary data.</text>
</comment>
<evidence type="ECO:0000313" key="2">
    <source>
        <dbReference type="EMBL" id="KAF2559781.1"/>
    </source>
</evidence>
<accession>A0A8S9HKJ8</accession>
<feature type="compositionally biased region" description="Polar residues" evidence="1">
    <location>
        <begin position="1"/>
        <end position="10"/>
    </location>
</feature>
<dbReference type="AlphaFoldDB" id="A0A8S9HKJ8"/>
<dbReference type="EMBL" id="QGKW02001940">
    <property type="protein sequence ID" value="KAF2559781.1"/>
    <property type="molecule type" value="Genomic_DNA"/>
</dbReference>
<sequence>MKTSPNPTDESSLDRRVLTRPTSPHSANESSLGRRVLTRPTSPHSADESSLDRQVLIRPTSRHSIDESSLDHRSLAVAHISLAVTRLGADRSLAVAHISVLAELTCRLSAEQPFTGSSLIIKHLFLILFESSSYSLRVLVSFIQAQIFLSSLDRTSTDESSLDRRVLTRSKSRHLTVLFESSPSGSSSA</sequence>
<feature type="compositionally biased region" description="Polar residues" evidence="1">
    <location>
        <begin position="20"/>
        <end position="31"/>
    </location>
</feature>
<evidence type="ECO:0000256" key="1">
    <source>
        <dbReference type="SAM" id="MobiDB-lite"/>
    </source>
</evidence>
<gene>
    <name evidence="2" type="ORF">F2Q68_00014701</name>
</gene>
<proteinExistence type="predicted"/>
<evidence type="ECO:0000313" key="3">
    <source>
        <dbReference type="Proteomes" id="UP000712281"/>
    </source>
</evidence>
<reference evidence="2" key="1">
    <citation type="submission" date="2019-12" db="EMBL/GenBank/DDBJ databases">
        <title>Genome sequencing and annotation of Brassica cretica.</title>
        <authorList>
            <person name="Studholme D.J."/>
            <person name="Sarris P.F."/>
        </authorList>
    </citation>
    <scope>NUCLEOTIDE SEQUENCE</scope>
    <source>
        <strain evidence="2">PFS-001/15</strain>
        <tissue evidence="2">Leaf</tissue>
    </source>
</reference>
<dbReference type="Proteomes" id="UP000712281">
    <property type="component" value="Unassembled WGS sequence"/>
</dbReference>
<protein>
    <submittedName>
        <fullName evidence="2">Uncharacterized protein</fullName>
    </submittedName>
</protein>
<organism evidence="2 3">
    <name type="scientific">Brassica cretica</name>
    <name type="common">Mustard</name>
    <dbReference type="NCBI Taxonomy" id="69181"/>
    <lineage>
        <taxon>Eukaryota</taxon>
        <taxon>Viridiplantae</taxon>
        <taxon>Streptophyta</taxon>
        <taxon>Embryophyta</taxon>
        <taxon>Tracheophyta</taxon>
        <taxon>Spermatophyta</taxon>
        <taxon>Magnoliopsida</taxon>
        <taxon>eudicotyledons</taxon>
        <taxon>Gunneridae</taxon>
        <taxon>Pentapetalae</taxon>
        <taxon>rosids</taxon>
        <taxon>malvids</taxon>
        <taxon>Brassicales</taxon>
        <taxon>Brassicaceae</taxon>
        <taxon>Brassiceae</taxon>
        <taxon>Brassica</taxon>
    </lineage>
</organism>
<feature type="region of interest" description="Disordered" evidence="1">
    <location>
        <begin position="1"/>
        <end position="52"/>
    </location>
</feature>